<protein>
    <submittedName>
        <fullName evidence="1">Uncharacterized protein</fullName>
    </submittedName>
</protein>
<dbReference type="RefSeq" id="WP_381364045.1">
    <property type="nucleotide sequence ID" value="NZ_JBHSOA010000035.1"/>
</dbReference>
<reference evidence="2" key="1">
    <citation type="journal article" date="2019" name="Int. J. Syst. Evol. Microbiol.">
        <title>The Global Catalogue of Microorganisms (GCM) 10K type strain sequencing project: providing services to taxonomists for standard genome sequencing and annotation.</title>
        <authorList>
            <consortium name="The Broad Institute Genomics Platform"/>
            <consortium name="The Broad Institute Genome Sequencing Center for Infectious Disease"/>
            <person name="Wu L."/>
            <person name="Ma J."/>
        </authorList>
    </citation>
    <scope>NUCLEOTIDE SEQUENCE [LARGE SCALE GENOMIC DNA]</scope>
    <source>
        <strain evidence="2">JCM 10411</strain>
    </source>
</reference>
<name>A0ABW1DY57_9ACTN</name>
<sequence length="96" mass="11089">MQFTVLPARAWPDYPRPGEALLVRDNWDDYHFKTTFYLLYADARGEIKDIGSVKIGRFGMTAPARTSLPDDFKVLDEAFFSLGQKDRSASNWLLWL</sequence>
<proteinExistence type="predicted"/>
<evidence type="ECO:0000313" key="2">
    <source>
        <dbReference type="Proteomes" id="UP001596180"/>
    </source>
</evidence>
<comment type="caution">
    <text evidence="1">The sequence shown here is derived from an EMBL/GenBank/DDBJ whole genome shotgun (WGS) entry which is preliminary data.</text>
</comment>
<accession>A0ABW1DY57</accession>
<gene>
    <name evidence="1" type="ORF">ACFPZI_17610</name>
</gene>
<dbReference type="EMBL" id="JBHSOA010000035">
    <property type="protein sequence ID" value="MFC5853565.1"/>
    <property type="molecule type" value="Genomic_DNA"/>
</dbReference>
<evidence type="ECO:0000313" key="1">
    <source>
        <dbReference type="EMBL" id="MFC5853565.1"/>
    </source>
</evidence>
<organism evidence="1 2">
    <name type="scientific">Streptomyces chlorus</name>
    <dbReference type="NCBI Taxonomy" id="887452"/>
    <lineage>
        <taxon>Bacteria</taxon>
        <taxon>Bacillati</taxon>
        <taxon>Actinomycetota</taxon>
        <taxon>Actinomycetes</taxon>
        <taxon>Kitasatosporales</taxon>
        <taxon>Streptomycetaceae</taxon>
        <taxon>Streptomyces</taxon>
    </lineage>
</organism>
<dbReference type="Proteomes" id="UP001596180">
    <property type="component" value="Unassembled WGS sequence"/>
</dbReference>
<keyword evidence="2" id="KW-1185">Reference proteome</keyword>